<evidence type="ECO:0000259" key="1">
    <source>
        <dbReference type="Pfam" id="PF21497"/>
    </source>
</evidence>
<reference evidence="3" key="1">
    <citation type="submission" date="2015-01" db="EMBL/GenBank/DDBJ databases">
        <authorList>
            <person name="Andreevskaya M."/>
        </authorList>
    </citation>
    <scope>NUCLEOTIDE SEQUENCE [LARGE SCALE GENOMIC DNA]</scope>
    <source>
        <strain evidence="3">MKFS47</strain>
        <plasmid evidence="3">II</plasmid>
    </source>
</reference>
<evidence type="ECO:0000313" key="3">
    <source>
        <dbReference type="Proteomes" id="UP000033166"/>
    </source>
</evidence>
<evidence type="ECO:0000313" key="2">
    <source>
        <dbReference type="EMBL" id="CEN29508.1"/>
    </source>
</evidence>
<dbReference type="Proteomes" id="UP000033166">
    <property type="component" value="Plasmid II"/>
</dbReference>
<gene>
    <name evidence="2" type="ORF">LACPI_2308</name>
</gene>
<dbReference type="InterPro" id="IPR049464">
    <property type="entry name" value="TcpM-like_C"/>
</dbReference>
<dbReference type="EMBL" id="LN774770">
    <property type="protein sequence ID" value="CEN29508.1"/>
    <property type="molecule type" value="Genomic_DNA"/>
</dbReference>
<dbReference type="KEGG" id="lpk:LACPI_2308"/>
<dbReference type="HOGENOM" id="CLU_862601_0_0_9"/>
<geneLocation type="plasmid" evidence="2 3">
    <name>II</name>
</geneLocation>
<feature type="domain" description="Conjugal transfer protein-like C-terminal" evidence="1">
    <location>
        <begin position="199"/>
        <end position="305"/>
    </location>
</feature>
<dbReference type="RefSeq" id="WP_047916704.1">
    <property type="nucleotide sequence ID" value="NZ_LN774770.1"/>
</dbReference>
<name>A0A0D6DZW7_9LACT</name>
<protein>
    <recommendedName>
        <fullName evidence="1">Conjugal transfer protein-like C-terminal domain-containing protein</fullName>
    </recommendedName>
</protein>
<sequence length="306" mass="35569">MSYYFEIQIILPENETQFSNRKLSKTELSEVTQYLQQKTSRGIPVKFRVGIYSVEEQTKIMSVTLNTKNMRETDIINLLLNRVTDREVLVYLNQKVEPVKDQELKLSSENQDIIKIDETTEPVNNPITDVEIPPKKEIKVKSEKKLSSFNDILTVALSVLVILSIAGNFIQQGQIQSAKKENKLLSEKIEDVRKNDLYQSKIDTFGRYFLTNYFAQEKNKENYQSSIRRYVLNKVNISDWKMLGKTLKNVNFYGSEKTKNGYSVTYVLNVLVGDRSKMQKVTFEVEQTKDSFLVKTKPILTDFSFY</sequence>
<proteinExistence type="predicted"/>
<keyword evidence="2" id="KW-0614">Plasmid</keyword>
<dbReference type="Pfam" id="PF21497">
    <property type="entry name" value="TcpC-like_C"/>
    <property type="match status" value="1"/>
</dbReference>
<dbReference type="CDD" id="cd16427">
    <property type="entry name" value="TraM-like"/>
    <property type="match status" value="1"/>
</dbReference>
<accession>A0A0D6DZW7</accession>
<dbReference type="Gene3D" id="3.10.450.540">
    <property type="match status" value="1"/>
</dbReference>
<organism evidence="2 3">
    <name type="scientific">Pseudolactococcus piscium MKFS47</name>
    <dbReference type="NCBI Taxonomy" id="297352"/>
    <lineage>
        <taxon>Bacteria</taxon>
        <taxon>Bacillati</taxon>
        <taxon>Bacillota</taxon>
        <taxon>Bacilli</taxon>
        <taxon>Lactobacillales</taxon>
        <taxon>Streptococcaceae</taxon>
        <taxon>Pseudolactococcus</taxon>
    </lineage>
</organism>
<dbReference type="AlphaFoldDB" id="A0A0D6DZW7"/>